<dbReference type="InterPro" id="IPR004839">
    <property type="entry name" value="Aminotransferase_I/II_large"/>
</dbReference>
<evidence type="ECO:0000256" key="1">
    <source>
        <dbReference type="ARBA" id="ARBA00001933"/>
    </source>
</evidence>
<reference evidence="7 8" key="1">
    <citation type="submission" date="2020-02" db="EMBL/GenBank/DDBJ databases">
        <authorList>
            <person name="Zheng R.K."/>
            <person name="Sun C.M."/>
        </authorList>
    </citation>
    <scope>NUCLEOTIDE SEQUENCE [LARGE SCALE GENOMIC DNA]</scope>
    <source>
        <strain evidence="8">rifampicinis</strain>
    </source>
</reference>
<dbReference type="CDD" id="cd00609">
    <property type="entry name" value="AAT_like"/>
    <property type="match status" value="1"/>
</dbReference>
<dbReference type="RefSeq" id="WP_195168740.1">
    <property type="nucleotide sequence ID" value="NZ_CP062983.1"/>
</dbReference>
<keyword evidence="5" id="KW-0663">Pyridoxal phosphate</keyword>
<evidence type="ECO:0000256" key="4">
    <source>
        <dbReference type="ARBA" id="ARBA00022679"/>
    </source>
</evidence>
<evidence type="ECO:0000256" key="5">
    <source>
        <dbReference type="ARBA" id="ARBA00022898"/>
    </source>
</evidence>
<dbReference type="EMBL" id="CP062983">
    <property type="protein sequence ID" value="QPC80665.1"/>
    <property type="molecule type" value="Genomic_DNA"/>
</dbReference>
<feature type="domain" description="Aminotransferase class I/classII large" evidence="6">
    <location>
        <begin position="87"/>
        <end position="424"/>
    </location>
</feature>
<sequence>MTNLELPEYAVPEANRIPVSGHLATMTDIPPSRMFTIKEALATYRQKAGADAPVYDASQGDGGASLPGVPQYILEMALEIQIEHGTGYDKPFGTELFRQTAAENYWHLDSSTGWGPGNIIFAQGGRDALQKAYTAMSFLGHGRIGDLIVVSRVPWISYNWGPYGVGLNVMRAPGDPEQGWRYTPEGIQACVTMAEKDGRKIAGIVITSPDNPTGRTVPLEEQIMLGKTAIAAGIPFVLYDWMYHYVTDGEPSDINKLLNAFTPEERKSIMVLDGITKSLGASNIRSAHLLADTKVIKFINSQSSHGVIPSFYAQAVAIAAYRQGFAEAASSIIEPCSASRKVLRGVLEENNFKFVMGDGYYAFIDLTSYIEAGGFDSSEGIGQYLGEEHGIAVVPGAFFSDAGANWVRFSYALPPERTEAAAKQLLKGLSALG</sequence>
<dbReference type="InterPro" id="IPR050596">
    <property type="entry name" value="AspAT/PAT-like"/>
</dbReference>
<dbReference type="GO" id="GO:0006520">
    <property type="term" value="P:amino acid metabolic process"/>
    <property type="evidence" value="ECO:0007669"/>
    <property type="project" value="InterPro"/>
</dbReference>
<name>A0A7S8E5E3_9CHLR</name>
<dbReference type="GO" id="GO:0030170">
    <property type="term" value="F:pyridoxal phosphate binding"/>
    <property type="evidence" value="ECO:0007669"/>
    <property type="project" value="InterPro"/>
</dbReference>
<dbReference type="InterPro" id="IPR015424">
    <property type="entry name" value="PyrdxlP-dep_Trfase"/>
</dbReference>
<accession>A0A7S8E5E3</accession>
<protein>
    <submittedName>
        <fullName evidence="7">Pyridoxal phosphate-dependent aminotransferase</fullName>
    </submittedName>
</protein>
<dbReference type="InterPro" id="IPR015421">
    <property type="entry name" value="PyrdxlP-dep_Trfase_major"/>
</dbReference>
<keyword evidence="3 7" id="KW-0032">Aminotransferase</keyword>
<dbReference type="Pfam" id="PF00155">
    <property type="entry name" value="Aminotran_1_2"/>
    <property type="match status" value="1"/>
</dbReference>
<dbReference type="PANTHER" id="PTHR46383:SF1">
    <property type="entry name" value="ASPARTATE AMINOTRANSFERASE"/>
    <property type="match status" value="1"/>
</dbReference>
<dbReference type="PANTHER" id="PTHR46383">
    <property type="entry name" value="ASPARTATE AMINOTRANSFERASE"/>
    <property type="match status" value="1"/>
</dbReference>
<organism evidence="7 8">
    <name type="scientific">Phototrophicus methaneseepsis</name>
    <dbReference type="NCBI Taxonomy" id="2710758"/>
    <lineage>
        <taxon>Bacteria</taxon>
        <taxon>Bacillati</taxon>
        <taxon>Chloroflexota</taxon>
        <taxon>Candidatus Thermofontia</taxon>
        <taxon>Phototrophicales</taxon>
        <taxon>Phototrophicaceae</taxon>
        <taxon>Phototrophicus</taxon>
    </lineage>
</organism>
<proteinExistence type="inferred from homology"/>
<evidence type="ECO:0000256" key="2">
    <source>
        <dbReference type="ARBA" id="ARBA00007441"/>
    </source>
</evidence>
<evidence type="ECO:0000313" key="8">
    <source>
        <dbReference type="Proteomes" id="UP000594468"/>
    </source>
</evidence>
<evidence type="ECO:0000313" key="7">
    <source>
        <dbReference type="EMBL" id="QPC80665.1"/>
    </source>
</evidence>
<dbReference type="GO" id="GO:0008483">
    <property type="term" value="F:transaminase activity"/>
    <property type="evidence" value="ECO:0007669"/>
    <property type="project" value="UniProtKB-KW"/>
</dbReference>
<evidence type="ECO:0000256" key="3">
    <source>
        <dbReference type="ARBA" id="ARBA00022576"/>
    </source>
</evidence>
<comment type="similarity">
    <text evidence="2">Belongs to the class-I pyridoxal-phosphate-dependent aminotransferase family.</text>
</comment>
<keyword evidence="8" id="KW-1185">Reference proteome</keyword>
<dbReference type="AlphaFoldDB" id="A0A7S8E5E3"/>
<dbReference type="Gene3D" id="3.40.640.10">
    <property type="entry name" value="Type I PLP-dependent aspartate aminotransferase-like (Major domain)"/>
    <property type="match status" value="1"/>
</dbReference>
<dbReference type="KEGG" id="pmet:G4Y79_13180"/>
<dbReference type="SUPFAM" id="SSF53383">
    <property type="entry name" value="PLP-dependent transferases"/>
    <property type="match status" value="1"/>
</dbReference>
<evidence type="ECO:0000259" key="6">
    <source>
        <dbReference type="Pfam" id="PF00155"/>
    </source>
</evidence>
<comment type="cofactor">
    <cofactor evidence="1">
        <name>pyridoxal 5'-phosphate</name>
        <dbReference type="ChEBI" id="CHEBI:597326"/>
    </cofactor>
</comment>
<dbReference type="Proteomes" id="UP000594468">
    <property type="component" value="Chromosome"/>
</dbReference>
<keyword evidence="4 7" id="KW-0808">Transferase</keyword>
<gene>
    <name evidence="7" type="ORF">G4Y79_13180</name>
</gene>